<dbReference type="InterPro" id="IPR042297">
    <property type="entry name" value="Antirestriction_sf"/>
</dbReference>
<comment type="caution">
    <text evidence="1">The sequence shown here is derived from an EMBL/GenBank/DDBJ whole genome shotgun (WGS) entry which is preliminary data.</text>
</comment>
<dbReference type="Proteomes" id="UP000022311">
    <property type="component" value="Unassembled WGS sequence"/>
</dbReference>
<accession>A0AAV3M8I3</accession>
<name>A0AAV3M8I3_9GAMM</name>
<gene>
    <name evidence="1" type="ORF">HMPREF1563_0346</name>
</gene>
<dbReference type="Gene3D" id="3.30.70.3580">
    <property type="entry name" value="Antirestriction protein"/>
    <property type="match status" value="1"/>
</dbReference>
<dbReference type="EMBL" id="JALD01000038">
    <property type="protein sequence ID" value="EUD11684.1"/>
    <property type="molecule type" value="Genomic_DNA"/>
</dbReference>
<evidence type="ECO:0000313" key="2">
    <source>
        <dbReference type="Proteomes" id="UP000022311"/>
    </source>
</evidence>
<sequence length="60" mass="6996">MKAPQARLRFLPSKLGLYCIAFENAIYHRMNRHAVAYHGGYWAFYQMSNGGFYLQPPKTI</sequence>
<organism evidence="1 2">
    <name type="scientific">Providencia alcalifaciens 205/92</name>
    <dbReference type="NCBI Taxonomy" id="1256988"/>
    <lineage>
        <taxon>Bacteria</taxon>
        <taxon>Pseudomonadati</taxon>
        <taxon>Pseudomonadota</taxon>
        <taxon>Gammaproteobacteria</taxon>
        <taxon>Enterobacterales</taxon>
        <taxon>Morganellaceae</taxon>
        <taxon>Providencia</taxon>
    </lineage>
</organism>
<reference evidence="1 2" key="1">
    <citation type="submission" date="2014-01" db="EMBL/GenBank/DDBJ databases">
        <authorList>
            <person name="Durkin A.S."/>
            <person name="McCorrison J."/>
            <person name="Torralba M."/>
            <person name="Gillis M."/>
            <person name="Haft D.H."/>
            <person name="Methe B."/>
            <person name="Sutton G."/>
            <person name="Nelson K.E."/>
        </authorList>
    </citation>
    <scope>NUCLEOTIDE SEQUENCE [LARGE SCALE GENOMIC DNA]</scope>
    <source>
        <strain evidence="1 2">205/92</strain>
    </source>
</reference>
<protein>
    <submittedName>
        <fullName evidence="1">Antirestriction domain protein</fullName>
    </submittedName>
</protein>
<evidence type="ECO:0000313" key="1">
    <source>
        <dbReference type="EMBL" id="EUD11684.1"/>
    </source>
</evidence>
<dbReference type="AlphaFoldDB" id="A0AAV3M8I3"/>
<proteinExistence type="predicted"/>